<feature type="binding site" evidence="12">
    <location>
        <position position="205"/>
    </location>
    <ligand>
        <name>[2Fe-2S] cluster</name>
        <dbReference type="ChEBI" id="CHEBI:190135"/>
    </ligand>
</feature>
<keyword evidence="5 12" id="KW-0479">Metal-binding</keyword>
<keyword evidence="6 11" id="KW-0274">FAD</keyword>
<dbReference type="InterPro" id="IPR017927">
    <property type="entry name" value="FAD-bd_FR_type"/>
</dbReference>
<dbReference type="InterPro" id="IPR039261">
    <property type="entry name" value="FNR_nucleotide-bd"/>
</dbReference>
<evidence type="ECO:0000256" key="2">
    <source>
        <dbReference type="ARBA" id="ARBA00022448"/>
    </source>
</evidence>
<evidence type="ECO:0000256" key="5">
    <source>
        <dbReference type="ARBA" id="ARBA00022723"/>
    </source>
</evidence>
<evidence type="ECO:0000313" key="15">
    <source>
        <dbReference type="Proteomes" id="UP000215559"/>
    </source>
</evidence>
<protein>
    <recommendedName>
        <fullName evidence="13">FAD-binding FR-type domain-containing protein</fullName>
    </recommendedName>
</protein>
<dbReference type="PANTHER" id="PTHR43513">
    <property type="entry name" value="DIHYDROOROTATE DEHYDROGENASE B (NAD(+)), ELECTRON TRANSFER SUBUNIT"/>
    <property type="match status" value="1"/>
</dbReference>
<comment type="caution">
    <text evidence="14">The sequence shown here is derived from an EMBL/GenBank/DDBJ whole genome shotgun (WGS) entry which is preliminary data.</text>
</comment>
<feature type="binding site" evidence="11">
    <location>
        <begin position="54"/>
        <end position="55"/>
    </location>
    <ligand>
        <name>FAD</name>
        <dbReference type="ChEBI" id="CHEBI:57692"/>
    </ligand>
</feature>
<evidence type="ECO:0000256" key="4">
    <source>
        <dbReference type="ARBA" id="ARBA00022714"/>
    </source>
</evidence>
<dbReference type="GO" id="GO:0051537">
    <property type="term" value="F:2 iron, 2 sulfur cluster binding"/>
    <property type="evidence" value="ECO:0007669"/>
    <property type="project" value="UniProtKB-KW"/>
</dbReference>
<dbReference type="Gene3D" id="2.40.30.10">
    <property type="entry name" value="Translation factors"/>
    <property type="match status" value="1"/>
</dbReference>
<dbReference type="Gene3D" id="3.40.50.80">
    <property type="entry name" value="Nucleotide-binding domain of ferredoxin-NADP reductase (FNR) module"/>
    <property type="match status" value="1"/>
</dbReference>
<dbReference type="Gene3D" id="2.10.240.10">
    <property type="entry name" value="Dihydroorotate dehydrogenase, electron transfer subunit"/>
    <property type="match status" value="1"/>
</dbReference>
<evidence type="ECO:0000256" key="8">
    <source>
        <dbReference type="ARBA" id="ARBA00023004"/>
    </source>
</evidence>
<dbReference type="SUPFAM" id="SSF63380">
    <property type="entry name" value="Riboflavin synthase domain-like"/>
    <property type="match status" value="1"/>
</dbReference>
<proteinExistence type="inferred from homology"/>
<dbReference type="GO" id="GO:0046872">
    <property type="term" value="F:metal ion binding"/>
    <property type="evidence" value="ECO:0007669"/>
    <property type="project" value="UniProtKB-KW"/>
</dbReference>
<feature type="binding site" evidence="12">
    <location>
        <position position="197"/>
    </location>
    <ligand>
        <name>[2Fe-2S] cluster</name>
        <dbReference type="ChEBI" id="CHEBI:190135"/>
    </ligand>
</feature>
<evidence type="ECO:0000256" key="10">
    <source>
        <dbReference type="ARBA" id="ARBA00034078"/>
    </source>
</evidence>
<accession>A0A235BWL5</accession>
<dbReference type="PIRSF" id="PIRSF006816">
    <property type="entry name" value="Cyc3_hyd_g"/>
    <property type="match status" value="1"/>
</dbReference>
<evidence type="ECO:0000256" key="9">
    <source>
        <dbReference type="ARBA" id="ARBA00023014"/>
    </source>
</evidence>
<dbReference type="InterPro" id="IPR017938">
    <property type="entry name" value="Riboflavin_synthase-like_b-brl"/>
</dbReference>
<reference evidence="14 15" key="1">
    <citation type="submission" date="2017-07" db="EMBL/GenBank/DDBJ databases">
        <title>Recovery of genomes from metagenomes via a dereplication, aggregation, and scoring strategy.</title>
        <authorList>
            <person name="Sieber C.M."/>
            <person name="Probst A.J."/>
            <person name="Sharrar A."/>
            <person name="Thomas B.C."/>
            <person name="Hess M."/>
            <person name="Tringe S.G."/>
            <person name="Banfield J.F."/>
        </authorList>
    </citation>
    <scope>NUCLEOTIDE SEQUENCE [LARGE SCALE GENOMIC DNA]</scope>
    <source>
        <strain evidence="14">JGI_Cruoil_03_51_56</strain>
    </source>
</reference>
<dbReference type="AlphaFoldDB" id="A0A235BWL5"/>
<feature type="binding site" evidence="12">
    <location>
        <position position="202"/>
    </location>
    <ligand>
        <name>[2Fe-2S] cluster</name>
        <dbReference type="ChEBI" id="CHEBI:190135"/>
    </ligand>
</feature>
<comment type="cofactor">
    <cofactor evidence="12">
        <name>[2Fe-2S] cluster</name>
        <dbReference type="ChEBI" id="CHEBI:190135"/>
    </cofactor>
    <text evidence="12">Binds 1 [2Fe-2S] cluster per subunit.</text>
</comment>
<dbReference type="Pfam" id="PF10418">
    <property type="entry name" value="DHODB_Fe-S_bind"/>
    <property type="match status" value="1"/>
</dbReference>
<keyword evidence="4 12" id="KW-0001">2Fe-2S</keyword>
<sequence>MWIEQPILATHVKPGQFLNIKVSSEPDPLLRRPISVADVTGEKVRLVFRVVGRGTELLSRNRAGDIVDVLGPLGKPAMIFRNRDIIVCGGGVGAAPLLYLTRYLDKCSRVEVFLGARNRSQLILVADFRKLGIKPEIATDDGSMGWHGPVTEPVFRAVQKKKRPIVMACGPKPMLVDLVAKVDPVPVWGFVEQRMGCGVGICYCCGLRRKNGGYIRLCQEGPVVLLNEVEL</sequence>
<dbReference type="Proteomes" id="UP000215559">
    <property type="component" value="Unassembled WGS sequence"/>
</dbReference>
<dbReference type="GO" id="GO:0050660">
    <property type="term" value="F:flavin adenine dinucleotide binding"/>
    <property type="evidence" value="ECO:0007669"/>
    <property type="project" value="InterPro"/>
</dbReference>
<feature type="binding site" evidence="11">
    <location>
        <begin position="47"/>
        <end position="49"/>
    </location>
    <ligand>
        <name>FAD</name>
        <dbReference type="ChEBI" id="CHEBI:57692"/>
    </ligand>
</feature>
<organism evidence="14 15">
    <name type="scientific">candidate division WOR-3 bacterium JGI_Cruoil_03_51_56</name>
    <dbReference type="NCBI Taxonomy" id="1973747"/>
    <lineage>
        <taxon>Bacteria</taxon>
        <taxon>Bacteria division WOR-3</taxon>
    </lineage>
</organism>
<keyword evidence="8 12" id="KW-0408">Iron</keyword>
<comment type="similarity">
    <text evidence="1">Belongs to the PyrK family.</text>
</comment>
<evidence type="ECO:0000256" key="12">
    <source>
        <dbReference type="PIRSR" id="PIRSR006816-2"/>
    </source>
</evidence>
<keyword evidence="3 11" id="KW-0285">Flavoprotein</keyword>
<dbReference type="PANTHER" id="PTHR43513:SF3">
    <property type="entry name" value="DIHYDROOROTATE DEHYDROGENASE B (NAD(+)), ELECTRON TRANSFER SUBUNIT-RELATED"/>
    <property type="match status" value="1"/>
</dbReference>
<gene>
    <name evidence="14" type="ORF">CH330_02420</name>
</gene>
<evidence type="ECO:0000256" key="1">
    <source>
        <dbReference type="ARBA" id="ARBA00006422"/>
    </source>
</evidence>
<dbReference type="GO" id="GO:0016491">
    <property type="term" value="F:oxidoreductase activity"/>
    <property type="evidence" value="ECO:0007669"/>
    <property type="project" value="InterPro"/>
</dbReference>
<dbReference type="PROSITE" id="PS51384">
    <property type="entry name" value="FAD_FR"/>
    <property type="match status" value="1"/>
</dbReference>
<feature type="binding site" evidence="12">
    <location>
        <position position="218"/>
    </location>
    <ligand>
        <name>[2Fe-2S] cluster</name>
        <dbReference type="ChEBI" id="CHEBI:190135"/>
    </ligand>
</feature>
<dbReference type="SUPFAM" id="SSF52343">
    <property type="entry name" value="Ferredoxin reductase-like, C-terminal NADP-linked domain"/>
    <property type="match status" value="1"/>
</dbReference>
<name>A0A235BWL5_UNCW3</name>
<feature type="binding site" evidence="11">
    <location>
        <begin position="32"/>
        <end position="35"/>
    </location>
    <ligand>
        <name>FAD</name>
        <dbReference type="ChEBI" id="CHEBI:57692"/>
    </ligand>
</feature>
<evidence type="ECO:0000256" key="11">
    <source>
        <dbReference type="PIRSR" id="PIRSR006816-1"/>
    </source>
</evidence>
<keyword evidence="2" id="KW-0813">Transport</keyword>
<keyword evidence="9 12" id="KW-0411">Iron-sulfur</keyword>
<feature type="domain" description="FAD-binding FR-type" evidence="13">
    <location>
        <begin position="1"/>
        <end position="79"/>
    </location>
</feature>
<evidence type="ECO:0000256" key="7">
    <source>
        <dbReference type="ARBA" id="ARBA00022982"/>
    </source>
</evidence>
<evidence type="ECO:0000259" key="13">
    <source>
        <dbReference type="PROSITE" id="PS51384"/>
    </source>
</evidence>
<dbReference type="GO" id="GO:0006221">
    <property type="term" value="P:pyrimidine nucleotide biosynthetic process"/>
    <property type="evidence" value="ECO:0007669"/>
    <property type="project" value="InterPro"/>
</dbReference>
<dbReference type="InterPro" id="IPR012165">
    <property type="entry name" value="Cyt_c3_hydrogenase_gsu"/>
</dbReference>
<dbReference type="EMBL" id="NOZP01000044">
    <property type="protein sequence ID" value="OYD16594.1"/>
    <property type="molecule type" value="Genomic_DNA"/>
</dbReference>
<evidence type="ECO:0000256" key="6">
    <source>
        <dbReference type="ARBA" id="ARBA00022827"/>
    </source>
</evidence>
<evidence type="ECO:0000313" key="14">
    <source>
        <dbReference type="EMBL" id="OYD16594.1"/>
    </source>
</evidence>
<comment type="cofactor">
    <cofactor evidence="10">
        <name>[2Fe-2S] cluster</name>
        <dbReference type="ChEBI" id="CHEBI:190135"/>
    </cofactor>
</comment>
<evidence type="ECO:0000256" key="3">
    <source>
        <dbReference type="ARBA" id="ARBA00022630"/>
    </source>
</evidence>
<dbReference type="InterPro" id="IPR050353">
    <property type="entry name" value="PyrK_electron_transfer"/>
</dbReference>
<comment type="cofactor">
    <cofactor evidence="11">
        <name>FAD</name>
        <dbReference type="ChEBI" id="CHEBI:57692"/>
    </cofactor>
    <text evidence="11">Binds 1 FAD per subunit.</text>
</comment>
<dbReference type="InterPro" id="IPR019480">
    <property type="entry name" value="Dihydroorotate_DH_Fe-S-bd"/>
</dbReference>
<keyword evidence="7" id="KW-0249">Electron transport</keyword>
<dbReference type="InterPro" id="IPR037117">
    <property type="entry name" value="Dihydroorotate_DH_ele_sf"/>
</dbReference>
<dbReference type="CDD" id="cd06218">
    <property type="entry name" value="DHOD_e_trans"/>
    <property type="match status" value="1"/>
</dbReference>